<comment type="pathway">
    <text evidence="10">Cell wall biogenesis; peptidoglycan biosynthesis.</text>
</comment>
<feature type="binding site" evidence="10">
    <location>
        <begin position="54"/>
        <end position="56"/>
    </location>
    <ligand>
        <name>UDP-N-acetyl-alpha-D-glucosamine</name>
        <dbReference type="ChEBI" id="CHEBI:57705"/>
    </ligand>
</feature>
<evidence type="ECO:0000256" key="1">
    <source>
        <dbReference type="ARBA" id="ARBA00022475"/>
    </source>
</evidence>
<dbReference type="Pfam" id="PF03033">
    <property type="entry name" value="Glyco_transf_28"/>
    <property type="match status" value="1"/>
</dbReference>
<dbReference type="SUPFAM" id="SSF53756">
    <property type="entry name" value="UDP-Glycosyltransferase/glycogen phosphorylase"/>
    <property type="match status" value="1"/>
</dbReference>
<dbReference type="InterPro" id="IPR004276">
    <property type="entry name" value="GlycoTrans_28_N"/>
</dbReference>
<evidence type="ECO:0000256" key="8">
    <source>
        <dbReference type="ARBA" id="ARBA00023306"/>
    </source>
</evidence>
<evidence type="ECO:0000256" key="7">
    <source>
        <dbReference type="ARBA" id="ARBA00023136"/>
    </source>
</evidence>
<name>A0A6G5QMA6_CAMRE</name>
<proteinExistence type="inferred from homology"/>
<dbReference type="InterPro" id="IPR007235">
    <property type="entry name" value="Glyco_trans_28_C"/>
</dbReference>
<keyword evidence="8 10" id="KW-0131">Cell cycle</keyword>
<dbReference type="HAMAP" id="MF_00033">
    <property type="entry name" value="MurG"/>
    <property type="match status" value="1"/>
</dbReference>
<feature type="binding site" evidence="10">
    <location>
        <position position="168"/>
    </location>
    <ligand>
        <name>UDP-N-acetyl-alpha-D-glucosamine</name>
        <dbReference type="ChEBI" id="CHEBI:57705"/>
    </ligand>
</feature>
<dbReference type="EMBL" id="CP012543">
    <property type="protein sequence ID" value="QCD46838.1"/>
    <property type="molecule type" value="Genomic_DNA"/>
</dbReference>
<evidence type="ECO:0000259" key="12">
    <source>
        <dbReference type="Pfam" id="PF03033"/>
    </source>
</evidence>
<feature type="binding site" evidence="10">
    <location>
        <position position="221"/>
    </location>
    <ligand>
        <name>UDP-N-acetyl-alpha-D-glucosamine</name>
        <dbReference type="ChEBI" id="CHEBI:57705"/>
    </ligand>
</feature>
<keyword evidence="3 10" id="KW-0328">Glycosyltransferase</keyword>
<organism evidence="14 15">
    <name type="scientific">Campylobacter rectus</name>
    <name type="common">Wolinella recta</name>
    <dbReference type="NCBI Taxonomy" id="203"/>
    <lineage>
        <taxon>Bacteria</taxon>
        <taxon>Pseudomonadati</taxon>
        <taxon>Campylobacterota</taxon>
        <taxon>Epsilonproteobacteria</taxon>
        <taxon>Campylobacterales</taxon>
        <taxon>Campylobacteraceae</taxon>
        <taxon>Campylobacter</taxon>
    </lineage>
</organism>
<feature type="domain" description="Glycosyltransferase family 28 N-terminal" evidence="12">
    <location>
        <begin position="47"/>
        <end position="184"/>
    </location>
</feature>
<gene>
    <name evidence="10 14" type="primary">murG</name>
    <name evidence="14" type="ORF">CRECT_1179</name>
</gene>
<keyword evidence="7 10" id="KW-0472">Membrane</keyword>
<comment type="function">
    <text evidence="10">Cell wall formation. Catalyzes the transfer of a GlcNAc subunit on undecaprenyl-pyrophosphoryl-MurNAc-pentapeptide (lipid intermediate I) to form undecaprenyl-pyrophosphoryl-MurNAc-(pentapeptide)GlcNAc (lipid intermediate II).</text>
</comment>
<dbReference type="AlphaFoldDB" id="A0A6G5QMA6"/>
<keyword evidence="1 10" id="KW-1003">Cell membrane</keyword>
<dbReference type="EC" id="2.4.1.227" evidence="10"/>
<feature type="region of interest" description="Disordered" evidence="11">
    <location>
        <begin position="1"/>
        <end position="22"/>
    </location>
</feature>
<dbReference type="GO" id="GO:0051301">
    <property type="term" value="P:cell division"/>
    <property type="evidence" value="ECO:0007669"/>
    <property type="project" value="UniProtKB-KW"/>
</dbReference>
<evidence type="ECO:0000256" key="6">
    <source>
        <dbReference type="ARBA" id="ARBA00022984"/>
    </source>
</evidence>
<evidence type="ECO:0000256" key="10">
    <source>
        <dbReference type="HAMAP-Rule" id="MF_00033"/>
    </source>
</evidence>
<accession>A0A6G5QMA6</accession>
<evidence type="ECO:0000256" key="2">
    <source>
        <dbReference type="ARBA" id="ARBA00022618"/>
    </source>
</evidence>
<dbReference type="KEGG" id="crx:CRECT_1179"/>
<evidence type="ECO:0000256" key="11">
    <source>
        <dbReference type="SAM" id="MobiDB-lite"/>
    </source>
</evidence>
<evidence type="ECO:0000259" key="13">
    <source>
        <dbReference type="Pfam" id="PF04101"/>
    </source>
</evidence>
<keyword evidence="5 10" id="KW-0133">Cell shape</keyword>
<dbReference type="GO" id="GO:0071555">
    <property type="term" value="P:cell wall organization"/>
    <property type="evidence" value="ECO:0007669"/>
    <property type="project" value="UniProtKB-KW"/>
</dbReference>
<dbReference type="Proteomes" id="UP000502377">
    <property type="component" value="Chromosome"/>
</dbReference>
<dbReference type="GO" id="GO:0005886">
    <property type="term" value="C:plasma membrane"/>
    <property type="evidence" value="ECO:0007669"/>
    <property type="project" value="UniProtKB-SubCell"/>
</dbReference>
<evidence type="ECO:0000256" key="3">
    <source>
        <dbReference type="ARBA" id="ARBA00022676"/>
    </source>
</evidence>
<comment type="caution">
    <text evidence="10">Lacks conserved residue(s) required for the propagation of feature annotation.</text>
</comment>
<evidence type="ECO:0000256" key="4">
    <source>
        <dbReference type="ARBA" id="ARBA00022679"/>
    </source>
</evidence>
<feature type="domain" description="Glycosyl transferase family 28 C-terminal" evidence="13">
    <location>
        <begin position="214"/>
        <end position="363"/>
    </location>
</feature>
<dbReference type="Pfam" id="PF04101">
    <property type="entry name" value="Glyco_tran_28_C"/>
    <property type="match status" value="1"/>
</dbReference>
<evidence type="ECO:0000313" key="14">
    <source>
        <dbReference type="EMBL" id="QCD46838.1"/>
    </source>
</evidence>
<feature type="binding site" evidence="10">
    <location>
        <position position="322"/>
    </location>
    <ligand>
        <name>UDP-N-acetyl-alpha-D-glucosamine</name>
        <dbReference type="ChEBI" id="CHEBI:57705"/>
    </ligand>
</feature>
<dbReference type="GO" id="GO:0005975">
    <property type="term" value="P:carbohydrate metabolic process"/>
    <property type="evidence" value="ECO:0007669"/>
    <property type="project" value="InterPro"/>
</dbReference>
<sequence length="386" mass="41920">MTPKNLQGDKRNSAEISSSNLTNGKARNEAQIDLQSGTRNDSENGSIIICGGGTGGHLAVAKALNEELVSRGCKTIFVGSSGGQDKMWFENDDAFSEKFFLPSSGVVDKKGLGKLFSLFNILNLALKCRVIFKARGVKAVVSVGGYSAAPAAFAAIISRTPLFIHEQNAVIGSLNKLLKPLAKGFFSSYFKPVFSYPVAERFFKTARLRSELKTVIFLGGSQGAAAINSLALKLVPTLTQKGVKIIHQCGKNALESLRKEYKKLGIGGDELELFDFDPKIELKMNRADLAVSRAGAGTLWELTANALPSVFVPYPYAANDHQVFNAKFLVDQNLAEFCFQKDGEVDADEMLNLINEMDLKQISSKLAKQIDNDGARKIADEILKNI</sequence>
<evidence type="ECO:0000256" key="5">
    <source>
        <dbReference type="ARBA" id="ARBA00022960"/>
    </source>
</evidence>
<dbReference type="UniPathway" id="UPA00219"/>
<dbReference type="Gene3D" id="3.40.50.2000">
    <property type="entry name" value="Glycogen Phosphorylase B"/>
    <property type="match status" value="2"/>
</dbReference>
<dbReference type="PANTHER" id="PTHR21015:SF22">
    <property type="entry name" value="GLYCOSYLTRANSFERASE"/>
    <property type="match status" value="1"/>
</dbReference>
<dbReference type="PANTHER" id="PTHR21015">
    <property type="entry name" value="UDP-N-ACETYLGLUCOSAMINE--N-ACETYLMURAMYL-(PENTAPEPTIDE) PYROPHOSPHORYL-UNDECAPRENOL N-ACETYLGLUCOSAMINE TRANSFERASE 1"/>
    <property type="match status" value="1"/>
</dbReference>
<comment type="similarity">
    <text evidence="10">Belongs to the glycosyltransferase 28 family. MurG subfamily.</text>
</comment>
<protein>
    <recommendedName>
        <fullName evidence="10">UDP-N-acetylglucosamine--N-acetylmuramyl-(pentapeptide) pyrophosphoryl-undecaprenol N-acetylglucosamine transferase</fullName>
        <ecNumber evidence="10">2.4.1.227</ecNumber>
    </recommendedName>
    <alternativeName>
        <fullName evidence="10">Undecaprenyl-PP-MurNAc-pentapeptide-UDPGlcNAc GlcNAc transferase</fullName>
    </alternativeName>
</protein>
<keyword evidence="9 10" id="KW-0961">Cell wall biogenesis/degradation</keyword>
<dbReference type="GO" id="GO:0009252">
    <property type="term" value="P:peptidoglycan biosynthetic process"/>
    <property type="evidence" value="ECO:0007669"/>
    <property type="project" value="UniProtKB-UniRule"/>
</dbReference>
<dbReference type="GO" id="GO:0050511">
    <property type="term" value="F:undecaprenyldiphospho-muramoylpentapeptide beta-N-acetylglucosaminyltransferase activity"/>
    <property type="evidence" value="ECO:0007669"/>
    <property type="project" value="UniProtKB-UniRule"/>
</dbReference>
<evidence type="ECO:0000256" key="9">
    <source>
        <dbReference type="ARBA" id="ARBA00023316"/>
    </source>
</evidence>
<keyword evidence="4 10" id="KW-0808">Transferase</keyword>
<evidence type="ECO:0000313" key="15">
    <source>
        <dbReference type="Proteomes" id="UP000502377"/>
    </source>
</evidence>
<keyword evidence="6 10" id="KW-0573">Peptidoglycan synthesis</keyword>
<dbReference type="InterPro" id="IPR006009">
    <property type="entry name" value="GlcNAc_MurG"/>
</dbReference>
<comment type="catalytic activity">
    <reaction evidence="10">
        <text>di-trans,octa-cis-undecaprenyl diphospho-N-acetyl-alpha-D-muramoyl-L-alanyl-D-glutamyl-meso-2,6-diaminopimeloyl-D-alanyl-D-alanine + UDP-N-acetyl-alpha-D-glucosamine = di-trans,octa-cis-undecaprenyl diphospho-[N-acetyl-alpha-D-glucosaminyl-(1-&gt;4)]-N-acetyl-alpha-D-muramoyl-L-alanyl-D-glutamyl-meso-2,6-diaminopimeloyl-D-alanyl-D-alanine + UDP + H(+)</text>
        <dbReference type="Rhea" id="RHEA:31227"/>
        <dbReference type="ChEBI" id="CHEBI:15378"/>
        <dbReference type="ChEBI" id="CHEBI:57705"/>
        <dbReference type="ChEBI" id="CHEBI:58223"/>
        <dbReference type="ChEBI" id="CHEBI:61387"/>
        <dbReference type="ChEBI" id="CHEBI:61388"/>
        <dbReference type="EC" id="2.4.1.227"/>
    </reaction>
</comment>
<reference evidence="14 15" key="1">
    <citation type="submission" date="2016-07" db="EMBL/GenBank/DDBJ databases">
        <title>Comparative genomics of the Campylobacter concisus group.</title>
        <authorList>
            <person name="Miller W.G."/>
            <person name="Yee E."/>
            <person name="Chapman M.H."/>
            <person name="Huynh S."/>
            <person name="Bono J.L."/>
            <person name="On S.L.W."/>
            <person name="StLeger J."/>
            <person name="Foster G."/>
            <person name="Parker C.T."/>
        </authorList>
    </citation>
    <scope>NUCLEOTIDE SEQUENCE [LARGE SCALE GENOMIC DNA]</scope>
    <source>
        <strain evidence="14 15">ATCC 33238</strain>
    </source>
</reference>
<keyword evidence="2 10" id="KW-0132">Cell division</keyword>
<dbReference type="CDD" id="cd03785">
    <property type="entry name" value="GT28_MurG"/>
    <property type="match status" value="1"/>
</dbReference>
<comment type="subcellular location">
    <subcellularLocation>
        <location evidence="10">Cell membrane</location>
        <topology evidence="10">Peripheral membrane protein</topology>
        <orientation evidence="10">Cytoplasmic side</orientation>
    </subcellularLocation>
</comment>
<dbReference type="GO" id="GO:0008360">
    <property type="term" value="P:regulation of cell shape"/>
    <property type="evidence" value="ECO:0007669"/>
    <property type="project" value="UniProtKB-KW"/>
</dbReference>